<dbReference type="SUPFAM" id="SSF54001">
    <property type="entry name" value="Cysteine proteinases"/>
    <property type="match status" value="1"/>
</dbReference>
<evidence type="ECO:0000256" key="7">
    <source>
        <dbReference type="ARBA" id="ARBA00022670"/>
    </source>
</evidence>
<dbReference type="InterPro" id="IPR018200">
    <property type="entry name" value="USP_CS"/>
</dbReference>
<keyword evidence="19" id="KW-1185">Reference proteome</keyword>
<dbReference type="GO" id="GO:0004843">
    <property type="term" value="F:cysteine-type deubiquitinase activity"/>
    <property type="evidence" value="ECO:0007669"/>
    <property type="project" value="UniProtKB-EC"/>
</dbReference>
<dbReference type="InterPro" id="IPR001394">
    <property type="entry name" value="Peptidase_C19_UCH"/>
</dbReference>
<dbReference type="FunFam" id="3.90.70.10:FF:000029">
    <property type="entry name" value="ubiquitin carboxyl-terminal hydrolase 48 isoform X1"/>
    <property type="match status" value="1"/>
</dbReference>
<accession>A0A663NBY6</accession>
<evidence type="ECO:0000256" key="11">
    <source>
        <dbReference type="ARBA" id="ARBA00022807"/>
    </source>
</evidence>
<evidence type="ECO:0000256" key="13">
    <source>
        <dbReference type="ARBA" id="ARBA00035173"/>
    </source>
</evidence>
<evidence type="ECO:0000256" key="14">
    <source>
        <dbReference type="SAM" id="MobiDB-lite"/>
    </source>
</evidence>
<gene>
    <name evidence="18" type="primary">USP48</name>
</gene>
<dbReference type="Gene3D" id="3.90.70.10">
    <property type="entry name" value="Cysteine proteinases"/>
    <property type="match status" value="1"/>
</dbReference>
<dbReference type="Ensembl" id="ENSACUT00000023320.1">
    <property type="protein sequence ID" value="ENSACUP00000021874.1"/>
    <property type="gene ID" value="ENSACUG00000014603.1"/>
</dbReference>
<evidence type="ECO:0000313" key="18">
    <source>
        <dbReference type="Ensembl" id="ENSACUP00000021874.1"/>
    </source>
</evidence>
<dbReference type="PROSITE" id="PS50053">
    <property type="entry name" value="UBIQUITIN_2"/>
    <property type="match status" value="1"/>
</dbReference>
<evidence type="ECO:0000256" key="1">
    <source>
        <dbReference type="ARBA" id="ARBA00000707"/>
    </source>
</evidence>
<evidence type="ECO:0000256" key="5">
    <source>
        <dbReference type="ARBA" id="ARBA00012759"/>
    </source>
</evidence>
<dbReference type="InterPro" id="IPR050164">
    <property type="entry name" value="Peptidase_C19"/>
</dbReference>
<dbReference type="Pfam" id="PF00443">
    <property type="entry name" value="UCH"/>
    <property type="match status" value="1"/>
</dbReference>
<keyword evidence="7" id="KW-0645">Protease</keyword>
<dbReference type="CDD" id="cd02668">
    <property type="entry name" value="Peptidase_C19L"/>
    <property type="match status" value="1"/>
</dbReference>
<organism evidence="18 19">
    <name type="scientific">Athene cunicularia</name>
    <name type="common">Burrowing owl</name>
    <name type="synonym">Speotyto cunicularia</name>
    <dbReference type="NCBI Taxonomy" id="194338"/>
    <lineage>
        <taxon>Eukaryota</taxon>
        <taxon>Metazoa</taxon>
        <taxon>Chordata</taxon>
        <taxon>Craniata</taxon>
        <taxon>Vertebrata</taxon>
        <taxon>Euteleostomi</taxon>
        <taxon>Archelosauria</taxon>
        <taxon>Archosauria</taxon>
        <taxon>Dinosauria</taxon>
        <taxon>Saurischia</taxon>
        <taxon>Theropoda</taxon>
        <taxon>Coelurosauria</taxon>
        <taxon>Aves</taxon>
        <taxon>Neognathae</taxon>
        <taxon>Neoaves</taxon>
        <taxon>Telluraves</taxon>
        <taxon>Strigiformes</taxon>
        <taxon>Strigidae</taxon>
        <taxon>Athene</taxon>
    </lineage>
</organism>
<feature type="region of interest" description="Disordered" evidence="14">
    <location>
        <begin position="547"/>
        <end position="581"/>
    </location>
</feature>
<dbReference type="PANTHER" id="PTHR24006">
    <property type="entry name" value="UBIQUITIN CARBOXYL-TERMINAL HYDROLASE"/>
    <property type="match status" value="1"/>
</dbReference>
<dbReference type="EC" id="3.4.19.12" evidence="5"/>
<evidence type="ECO:0000313" key="19">
    <source>
        <dbReference type="Proteomes" id="UP000472269"/>
    </source>
</evidence>
<evidence type="ECO:0000256" key="9">
    <source>
        <dbReference type="ARBA" id="ARBA00022786"/>
    </source>
</evidence>
<keyword evidence="11" id="KW-0788">Thiol protease</keyword>
<dbReference type="InterPro" id="IPR035927">
    <property type="entry name" value="DUSP-like_sf"/>
</dbReference>
<protein>
    <recommendedName>
        <fullName evidence="13">Ubiquitin carboxyl-terminal hydrolase 48</fullName>
        <ecNumber evidence="5">3.4.19.12</ecNumber>
    </recommendedName>
</protein>
<dbReference type="InterPro" id="IPR038765">
    <property type="entry name" value="Papain-like_cys_pep_sf"/>
</dbReference>
<dbReference type="SUPFAM" id="SSF54236">
    <property type="entry name" value="Ubiquitin-like"/>
    <property type="match status" value="1"/>
</dbReference>
<sequence length="900" mass="103786">VWLGEIDENSFHNIDDPNYERRKKNAFVGLTNLGATCYVNTFLQMWFLNLELRQALYLCPSTCSEYVAGEGIPKDKDYEPQTICEHLQYLFALLQNSKRRYIDPSGFVRALGLDTGQQQDAQEFSKLFMSLLEDTLSKQKNPDVRNIVQKQFCGEYAYVTCGRESKLVSKFYELELNIQGHKQLTDCITEFLKEEKLEGDNRYFCETCQSKQNATRKIRLLSLPCTLNLQLMRFVFDRQTGHKKKLNTYIGFSELLDMEPFMEQKNGVYVYELSAVLIHRGVSAYSGHYIAHVKDPQTGEWYKFNDEDIDKMEGKKLQLGIEEDLAEPSKSQTRKPKCGKGTHCSRNAYMLVYRLQTREKSLTIEVPAFLQELVERDNCKFEEWCNEMAEMRKQSVARGKIKHEEVKELYKRLPAEAGSPYDFISLEWLQKWLDESTPPKPIDNTACLCSHGKLHPDKISIMKRISEYVADFFYRRYGGGPRLNVKALCKDCVVERCRILRLKNQLNEDYKAVTNLLKITVKGNDGFWVGKASLRSWRQLALEQLNEQDEDTEHSNGKMNGNAQSKDESNEEKKEEEEELNFNEDIVCPHGDLCISENERRVVSKEAWEKLKQYFPKAPEFPNNKECCSQCKILEREGEENEALHKMMASEQKTSLQNLFHDKCRPCLGSWPQVWEGGVVGFEPRAWLFHVIKHVLVPLHSIALIWPSEWERIQKLFVVDHVIKITRTQAAGADPESTLYTSEPQLCPECREGLLCQQQRDLREYTQATIYIHKVVDNKKVWALFLGLYSSWLPCLILLAQIMHAFSVAPFDQNLSIDGKILNDDTATLGSLGVIPESVILLKADEPLADYAAMDDVMQGEVGGWPGRFGGSRKEPHYCDCGRRFSGQGLCWIWVVKVEN</sequence>
<dbReference type="PROSITE" id="PS51283">
    <property type="entry name" value="DUSP"/>
    <property type="match status" value="1"/>
</dbReference>
<keyword evidence="6" id="KW-0963">Cytoplasm</keyword>
<feature type="domain" description="Ubiquitin-like" evidence="15">
    <location>
        <begin position="798"/>
        <end position="842"/>
    </location>
</feature>
<evidence type="ECO:0000259" key="16">
    <source>
        <dbReference type="PROSITE" id="PS50235"/>
    </source>
</evidence>
<dbReference type="CDD" id="cd01795">
    <property type="entry name" value="Ubl_USP48"/>
    <property type="match status" value="1"/>
</dbReference>
<dbReference type="Pfam" id="PF06337">
    <property type="entry name" value="DUSP"/>
    <property type="match status" value="1"/>
</dbReference>
<dbReference type="SUPFAM" id="SSF143791">
    <property type="entry name" value="DUSP-like"/>
    <property type="match status" value="1"/>
</dbReference>
<evidence type="ECO:0000256" key="4">
    <source>
        <dbReference type="ARBA" id="ARBA00009085"/>
    </source>
</evidence>
<keyword evidence="12" id="KW-0539">Nucleus</keyword>
<dbReference type="PROSITE" id="PS00973">
    <property type="entry name" value="USP_2"/>
    <property type="match status" value="1"/>
</dbReference>
<feature type="domain" description="USP" evidence="16">
    <location>
        <begin position="28"/>
        <end position="356"/>
    </location>
</feature>
<comment type="subcellular location">
    <subcellularLocation>
        <location evidence="3">Cytoplasm</location>
    </subcellularLocation>
    <subcellularLocation>
        <location evidence="2">Nucleus</location>
    </subcellularLocation>
</comment>
<evidence type="ECO:0000256" key="10">
    <source>
        <dbReference type="ARBA" id="ARBA00022801"/>
    </source>
</evidence>
<keyword evidence="8" id="KW-0677">Repeat</keyword>
<dbReference type="Proteomes" id="UP000472269">
    <property type="component" value="Unplaced"/>
</dbReference>
<evidence type="ECO:0000256" key="3">
    <source>
        <dbReference type="ARBA" id="ARBA00004496"/>
    </source>
</evidence>
<reference evidence="18" key="1">
    <citation type="submission" date="2025-08" db="UniProtKB">
        <authorList>
            <consortium name="Ensembl"/>
        </authorList>
    </citation>
    <scope>IDENTIFICATION</scope>
</reference>
<dbReference type="GO" id="GO:0004197">
    <property type="term" value="F:cysteine-type endopeptidase activity"/>
    <property type="evidence" value="ECO:0007669"/>
    <property type="project" value="InterPro"/>
</dbReference>
<dbReference type="SMART" id="SM00695">
    <property type="entry name" value="DUSP"/>
    <property type="match status" value="1"/>
</dbReference>
<evidence type="ECO:0000259" key="17">
    <source>
        <dbReference type="PROSITE" id="PS51283"/>
    </source>
</evidence>
<reference evidence="18" key="2">
    <citation type="submission" date="2025-09" db="UniProtKB">
        <authorList>
            <consortium name="Ensembl"/>
        </authorList>
    </citation>
    <scope>IDENTIFICATION</scope>
</reference>
<dbReference type="PROSITE" id="PS50235">
    <property type="entry name" value="USP_3"/>
    <property type="match status" value="1"/>
</dbReference>
<dbReference type="InterPro" id="IPR029071">
    <property type="entry name" value="Ubiquitin-like_domsf"/>
</dbReference>
<evidence type="ECO:0000256" key="6">
    <source>
        <dbReference type="ARBA" id="ARBA00022490"/>
    </source>
</evidence>
<keyword evidence="10" id="KW-0378">Hydrolase</keyword>
<evidence type="ECO:0000256" key="8">
    <source>
        <dbReference type="ARBA" id="ARBA00022737"/>
    </source>
</evidence>
<comment type="catalytic activity">
    <reaction evidence="1">
        <text>Thiol-dependent hydrolysis of ester, thioester, amide, peptide and isopeptide bonds formed by the C-terminal Gly of ubiquitin (a 76-residue protein attached to proteins as an intracellular targeting signal).</text>
        <dbReference type="EC" id="3.4.19.12"/>
    </reaction>
</comment>
<evidence type="ECO:0000256" key="2">
    <source>
        <dbReference type="ARBA" id="ARBA00004123"/>
    </source>
</evidence>
<dbReference type="AlphaFoldDB" id="A0A663NBY6"/>
<dbReference type="GO" id="GO:0005829">
    <property type="term" value="C:cytosol"/>
    <property type="evidence" value="ECO:0007669"/>
    <property type="project" value="TreeGrafter"/>
</dbReference>
<dbReference type="InterPro" id="IPR000626">
    <property type="entry name" value="Ubiquitin-like_dom"/>
</dbReference>
<keyword evidence="9" id="KW-0833">Ubl conjugation pathway</keyword>
<dbReference type="Gene3D" id="3.30.2230.10">
    <property type="entry name" value="DUSP-like"/>
    <property type="match status" value="1"/>
</dbReference>
<dbReference type="InterPro" id="IPR033841">
    <property type="entry name" value="Pep_USP48"/>
</dbReference>
<dbReference type="InterPro" id="IPR028889">
    <property type="entry name" value="USP"/>
</dbReference>
<proteinExistence type="inferred from homology"/>
<name>A0A663NBY6_ATHCN</name>
<dbReference type="PANTHER" id="PTHR24006:SF722">
    <property type="entry name" value="UBIQUITIN CARBOXYL-TERMINAL HYDROLASE 48"/>
    <property type="match status" value="1"/>
</dbReference>
<comment type="similarity">
    <text evidence="4">Belongs to the peptidase C19 family.</text>
</comment>
<dbReference type="InterPro" id="IPR044743">
    <property type="entry name" value="Ubl_USP48"/>
</dbReference>
<dbReference type="GO" id="GO:0005634">
    <property type="term" value="C:nucleus"/>
    <property type="evidence" value="ECO:0007669"/>
    <property type="project" value="UniProtKB-SubCell"/>
</dbReference>
<dbReference type="InterPro" id="IPR006615">
    <property type="entry name" value="Pept_C19_DUSP"/>
</dbReference>
<evidence type="ECO:0000259" key="15">
    <source>
        <dbReference type="PROSITE" id="PS50053"/>
    </source>
</evidence>
<evidence type="ECO:0000256" key="12">
    <source>
        <dbReference type="ARBA" id="ARBA00023242"/>
    </source>
</evidence>
<dbReference type="GO" id="GO:0006508">
    <property type="term" value="P:proteolysis"/>
    <property type="evidence" value="ECO:0007669"/>
    <property type="project" value="UniProtKB-KW"/>
</dbReference>
<dbReference type="GO" id="GO:0016579">
    <property type="term" value="P:protein deubiquitination"/>
    <property type="evidence" value="ECO:0007669"/>
    <property type="project" value="InterPro"/>
</dbReference>
<feature type="domain" description="DUSP" evidence="17">
    <location>
        <begin position="394"/>
        <end position="489"/>
    </location>
</feature>